<dbReference type="CDD" id="cd10456">
    <property type="entry name" value="GIY-YIG_UPF0213"/>
    <property type="match status" value="1"/>
</dbReference>
<comment type="similarity">
    <text evidence="1">Belongs to the UPF0213 family.</text>
</comment>
<accession>A0A7C9LSY5</accession>
<keyword evidence="4" id="KW-1185">Reference proteome</keyword>
<protein>
    <submittedName>
        <fullName evidence="3">GIY-YIG nuclease family protein</fullName>
    </submittedName>
</protein>
<organism evidence="3 4">
    <name type="scientific">Agromyces luteolus</name>
    <dbReference type="NCBI Taxonomy" id="88373"/>
    <lineage>
        <taxon>Bacteria</taxon>
        <taxon>Bacillati</taxon>
        <taxon>Actinomycetota</taxon>
        <taxon>Actinomycetes</taxon>
        <taxon>Micrococcales</taxon>
        <taxon>Microbacteriaceae</taxon>
        <taxon>Agromyces</taxon>
    </lineage>
</organism>
<dbReference type="InterPro" id="IPR000305">
    <property type="entry name" value="GIY-YIG_endonuc"/>
</dbReference>
<dbReference type="Pfam" id="PF01541">
    <property type="entry name" value="GIY-YIG"/>
    <property type="match status" value="1"/>
</dbReference>
<evidence type="ECO:0000256" key="1">
    <source>
        <dbReference type="ARBA" id="ARBA00007435"/>
    </source>
</evidence>
<dbReference type="InterPro" id="IPR035901">
    <property type="entry name" value="GIY-YIG_endonuc_sf"/>
</dbReference>
<dbReference type="SUPFAM" id="SSF82771">
    <property type="entry name" value="GIY-YIG endonuclease"/>
    <property type="match status" value="1"/>
</dbReference>
<dbReference type="AlphaFoldDB" id="A0A7C9LSY5"/>
<evidence type="ECO:0000313" key="4">
    <source>
        <dbReference type="Proteomes" id="UP000480122"/>
    </source>
</evidence>
<evidence type="ECO:0000313" key="3">
    <source>
        <dbReference type="EMBL" id="MUN07176.1"/>
    </source>
</evidence>
<dbReference type="PANTHER" id="PTHR34477">
    <property type="entry name" value="UPF0213 PROTEIN YHBQ"/>
    <property type="match status" value="1"/>
</dbReference>
<dbReference type="PROSITE" id="PS50164">
    <property type="entry name" value="GIY_YIG"/>
    <property type="match status" value="1"/>
</dbReference>
<dbReference type="RefSeq" id="WP_155842094.1">
    <property type="nucleotide sequence ID" value="NZ_BAAAIA010000005.1"/>
</dbReference>
<name>A0A7C9LSY5_9MICO</name>
<gene>
    <name evidence="3" type="ORF">GLX25_08595</name>
</gene>
<proteinExistence type="inferred from homology"/>
<dbReference type="InterPro" id="IPR050190">
    <property type="entry name" value="UPF0213_domain"/>
</dbReference>
<dbReference type="EMBL" id="WODA01000016">
    <property type="protein sequence ID" value="MUN07176.1"/>
    <property type="molecule type" value="Genomic_DNA"/>
</dbReference>
<reference evidence="3 4" key="1">
    <citation type="submission" date="2019-11" db="EMBL/GenBank/DDBJ databases">
        <title>Agromyces kandeliae sp. nov., isolated from mangrove soil.</title>
        <authorList>
            <person name="Wang R."/>
        </authorList>
    </citation>
    <scope>NUCLEOTIDE SEQUENCE [LARGE SCALE GENOMIC DNA]</scope>
    <source>
        <strain evidence="3 4">JCM 11431</strain>
    </source>
</reference>
<feature type="domain" description="GIY-YIG" evidence="2">
    <location>
        <begin position="1"/>
        <end position="75"/>
    </location>
</feature>
<sequence length="93" mass="10760">MPFMYMLRCADGTTYVGSTVDLDRRLAQHSAGEGADYTRRRLPVELIYFEEYSRIDDAFTREKQVQNWSRAKRLALAADDLDALGPASRKRWV</sequence>
<dbReference type="OrthoDB" id="9797095at2"/>
<dbReference type="Proteomes" id="UP000480122">
    <property type="component" value="Unassembled WGS sequence"/>
</dbReference>
<dbReference type="PANTHER" id="PTHR34477:SF1">
    <property type="entry name" value="UPF0213 PROTEIN YHBQ"/>
    <property type="match status" value="1"/>
</dbReference>
<evidence type="ECO:0000259" key="2">
    <source>
        <dbReference type="PROSITE" id="PS50164"/>
    </source>
</evidence>
<dbReference type="Gene3D" id="3.40.1440.10">
    <property type="entry name" value="GIY-YIG endonuclease"/>
    <property type="match status" value="1"/>
</dbReference>
<comment type="caution">
    <text evidence="3">The sequence shown here is derived from an EMBL/GenBank/DDBJ whole genome shotgun (WGS) entry which is preliminary data.</text>
</comment>